<proteinExistence type="predicted"/>
<dbReference type="EMBL" id="JAIWYP010000015">
    <property type="protein sequence ID" value="KAH3704681.1"/>
    <property type="molecule type" value="Genomic_DNA"/>
</dbReference>
<protein>
    <submittedName>
        <fullName evidence="1">Uncharacterized protein</fullName>
    </submittedName>
</protein>
<reference evidence="1" key="2">
    <citation type="submission" date="2020-11" db="EMBL/GenBank/DDBJ databases">
        <authorList>
            <person name="McCartney M.A."/>
            <person name="Auch B."/>
            <person name="Kono T."/>
            <person name="Mallez S."/>
            <person name="Becker A."/>
            <person name="Gohl D.M."/>
            <person name="Silverstein K.A.T."/>
            <person name="Koren S."/>
            <person name="Bechman K.B."/>
            <person name="Herman A."/>
            <person name="Abrahante J.E."/>
            <person name="Garbe J."/>
        </authorList>
    </citation>
    <scope>NUCLEOTIDE SEQUENCE</scope>
    <source>
        <strain evidence="1">Duluth1</strain>
        <tissue evidence="1">Whole animal</tissue>
    </source>
</reference>
<organism evidence="1 2">
    <name type="scientific">Dreissena polymorpha</name>
    <name type="common">Zebra mussel</name>
    <name type="synonym">Mytilus polymorpha</name>
    <dbReference type="NCBI Taxonomy" id="45954"/>
    <lineage>
        <taxon>Eukaryota</taxon>
        <taxon>Metazoa</taxon>
        <taxon>Spiralia</taxon>
        <taxon>Lophotrochozoa</taxon>
        <taxon>Mollusca</taxon>
        <taxon>Bivalvia</taxon>
        <taxon>Autobranchia</taxon>
        <taxon>Heteroconchia</taxon>
        <taxon>Euheterodonta</taxon>
        <taxon>Imparidentia</taxon>
        <taxon>Neoheterodontei</taxon>
        <taxon>Myida</taxon>
        <taxon>Dreissenoidea</taxon>
        <taxon>Dreissenidae</taxon>
        <taxon>Dreissena</taxon>
    </lineage>
</organism>
<reference evidence="1" key="1">
    <citation type="journal article" date="2019" name="bioRxiv">
        <title>The Genome of the Zebra Mussel, Dreissena polymorpha: A Resource for Invasive Species Research.</title>
        <authorList>
            <person name="McCartney M.A."/>
            <person name="Auch B."/>
            <person name="Kono T."/>
            <person name="Mallez S."/>
            <person name="Zhang Y."/>
            <person name="Obille A."/>
            <person name="Becker A."/>
            <person name="Abrahante J.E."/>
            <person name="Garbe J."/>
            <person name="Badalamenti J.P."/>
            <person name="Herman A."/>
            <person name="Mangelson H."/>
            <person name="Liachko I."/>
            <person name="Sullivan S."/>
            <person name="Sone E.D."/>
            <person name="Koren S."/>
            <person name="Silverstein K.A.T."/>
            <person name="Beckman K.B."/>
            <person name="Gohl D.M."/>
        </authorList>
    </citation>
    <scope>NUCLEOTIDE SEQUENCE</scope>
    <source>
        <strain evidence="1">Duluth1</strain>
        <tissue evidence="1">Whole animal</tissue>
    </source>
</reference>
<sequence>MGDKLACAAFGKPAVCIRGGGVRREQVGGHNVSAGRTVGGLVMIRSQTVNKKRPNTFYR</sequence>
<accession>A0A9D3YUB2</accession>
<comment type="caution">
    <text evidence="1">The sequence shown here is derived from an EMBL/GenBank/DDBJ whole genome shotgun (WGS) entry which is preliminary data.</text>
</comment>
<evidence type="ECO:0000313" key="2">
    <source>
        <dbReference type="Proteomes" id="UP000828390"/>
    </source>
</evidence>
<dbReference type="Proteomes" id="UP000828390">
    <property type="component" value="Unassembled WGS sequence"/>
</dbReference>
<name>A0A9D3YUB2_DREPO</name>
<gene>
    <name evidence="1" type="ORF">DPMN_079743</name>
</gene>
<dbReference type="AlphaFoldDB" id="A0A9D3YUB2"/>
<keyword evidence="2" id="KW-1185">Reference proteome</keyword>
<evidence type="ECO:0000313" key="1">
    <source>
        <dbReference type="EMBL" id="KAH3704681.1"/>
    </source>
</evidence>